<dbReference type="STRING" id="37928.SAMN04489742_1774"/>
<dbReference type="Proteomes" id="UP000181917">
    <property type="component" value="Unassembled WGS sequence"/>
</dbReference>
<dbReference type="PANTHER" id="PTHR33164">
    <property type="entry name" value="TRANSCRIPTIONAL REGULATOR, MARR FAMILY"/>
    <property type="match status" value="1"/>
</dbReference>
<dbReference type="EMBL" id="FNKH01000002">
    <property type="protein sequence ID" value="SDQ59946.1"/>
    <property type="molecule type" value="Genomic_DNA"/>
</dbReference>
<dbReference type="InterPro" id="IPR039422">
    <property type="entry name" value="MarR/SlyA-like"/>
</dbReference>
<dbReference type="Pfam" id="PF01047">
    <property type="entry name" value="MarR"/>
    <property type="match status" value="1"/>
</dbReference>
<dbReference type="SMART" id="SM00347">
    <property type="entry name" value="HTH_MARR"/>
    <property type="match status" value="1"/>
</dbReference>
<keyword evidence="4" id="KW-1185">Reference proteome</keyword>
<dbReference type="OrthoDB" id="9806864at2"/>
<dbReference type="Gene3D" id="1.10.10.10">
    <property type="entry name" value="Winged helix-like DNA-binding domain superfamily/Winged helix DNA-binding domain"/>
    <property type="match status" value="1"/>
</dbReference>
<dbReference type="RefSeq" id="WP_074700101.1">
    <property type="nucleotide sequence ID" value="NZ_CP018863.1"/>
</dbReference>
<evidence type="ECO:0000313" key="3">
    <source>
        <dbReference type="EMBL" id="SDQ59946.1"/>
    </source>
</evidence>
<dbReference type="GO" id="GO:0003700">
    <property type="term" value="F:DNA-binding transcription factor activity"/>
    <property type="evidence" value="ECO:0007669"/>
    <property type="project" value="InterPro"/>
</dbReference>
<organism evidence="3 4">
    <name type="scientific">Crystallibacter crystallopoietes</name>
    <dbReference type="NCBI Taxonomy" id="37928"/>
    <lineage>
        <taxon>Bacteria</taxon>
        <taxon>Bacillati</taxon>
        <taxon>Actinomycetota</taxon>
        <taxon>Actinomycetes</taxon>
        <taxon>Micrococcales</taxon>
        <taxon>Micrococcaceae</taxon>
        <taxon>Crystallibacter</taxon>
    </lineage>
</organism>
<comment type="subcellular location">
    <subcellularLocation>
        <location evidence="1">Cytoplasm</location>
    </subcellularLocation>
</comment>
<dbReference type="PROSITE" id="PS50995">
    <property type="entry name" value="HTH_MARR_2"/>
    <property type="match status" value="1"/>
</dbReference>
<keyword evidence="3" id="KW-0238">DNA-binding</keyword>
<gene>
    <name evidence="3" type="ORF">SAMN04489742_1774</name>
</gene>
<evidence type="ECO:0000256" key="1">
    <source>
        <dbReference type="ARBA" id="ARBA00004496"/>
    </source>
</evidence>
<feature type="domain" description="HTH marR-type" evidence="2">
    <location>
        <begin position="14"/>
        <end position="144"/>
    </location>
</feature>
<name>A0A1H1C8F5_9MICC</name>
<dbReference type="SUPFAM" id="SSF46785">
    <property type="entry name" value="Winged helix' DNA-binding domain"/>
    <property type="match status" value="1"/>
</dbReference>
<evidence type="ECO:0000259" key="2">
    <source>
        <dbReference type="PROSITE" id="PS50995"/>
    </source>
</evidence>
<dbReference type="InterPro" id="IPR000835">
    <property type="entry name" value="HTH_MarR-typ"/>
</dbReference>
<accession>A0A1H1C8F5</accession>
<dbReference type="AlphaFoldDB" id="A0A1H1C8F5"/>
<dbReference type="GO" id="GO:0006950">
    <property type="term" value="P:response to stress"/>
    <property type="evidence" value="ECO:0007669"/>
    <property type="project" value="TreeGrafter"/>
</dbReference>
<reference evidence="3 4" key="1">
    <citation type="submission" date="2016-10" db="EMBL/GenBank/DDBJ databases">
        <authorList>
            <person name="de Groot N.N."/>
        </authorList>
    </citation>
    <scope>NUCLEOTIDE SEQUENCE [LARGE SCALE GENOMIC DNA]</scope>
    <source>
        <strain evidence="3 4">DSM 20117</strain>
    </source>
</reference>
<sequence length="151" mass="16463">MTAAVQRDEDLLLEHQLCFALSVASRSVIGAYKPVLEKLGITHPQYLVMLALWEESPRMVKDLGEALAQEPATLSPMLKRLEAAGLITRDRVPGNERALAIGLTVKGKALREDALAVPGTMLQRLGLDREQLVALNESMRDLIAAAQDSAH</sequence>
<dbReference type="InterPro" id="IPR036388">
    <property type="entry name" value="WH-like_DNA-bd_sf"/>
</dbReference>
<dbReference type="InterPro" id="IPR036390">
    <property type="entry name" value="WH_DNA-bd_sf"/>
</dbReference>
<dbReference type="GO" id="GO:0005737">
    <property type="term" value="C:cytoplasm"/>
    <property type="evidence" value="ECO:0007669"/>
    <property type="project" value="UniProtKB-SubCell"/>
</dbReference>
<dbReference type="PANTHER" id="PTHR33164:SF5">
    <property type="entry name" value="ORGANIC HYDROPEROXIDE RESISTANCE TRANSCRIPTIONAL REGULATOR"/>
    <property type="match status" value="1"/>
</dbReference>
<dbReference type="KEGG" id="acry:AC20117_08490"/>
<evidence type="ECO:0000313" key="4">
    <source>
        <dbReference type="Proteomes" id="UP000181917"/>
    </source>
</evidence>
<dbReference type="GO" id="GO:0003677">
    <property type="term" value="F:DNA binding"/>
    <property type="evidence" value="ECO:0007669"/>
    <property type="project" value="UniProtKB-KW"/>
</dbReference>
<proteinExistence type="predicted"/>
<protein>
    <submittedName>
        <fullName evidence="3">DNA-binding transcriptional regulator, MarR family</fullName>
    </submittedName>
</protein>